<evidence type="ECO:0000313" key="5">
    <source>
        <dbReference type="Proteomes" id="UP001165060"/>
    </source>
</evidence>
<dbReference type="PROSITE" id="PS51462">
    <property type="entry name" value="NUDIX"/>
    <property type="match status" value="1"/>
</dbReference>
<dbReference type="PANTHER" id="PTHR16099:SF5">
    <property type="entry name" value="NUCLEOTIDE TRIPHOSPHATE DIPHOSPHATASE NUDT15"/>
    <property type="match status" value="1"/>
</dbReference>
<dbReference type="InterPro" id="IPR015797">
    <property type="entry name" value="NUDIX_hydrolase-like_dom_sf"/>
</dbReference>
<proteinExistence type="inferred from homology"/>
<dbReference type="Pfam" id="PF00293">
    <property type="entry name" value="NUDIX"/>
    <property type="match status" value="1"/>
</dbReference>
<evidence type="ECO:0000259" key="3">
    <source>
        <dbReference type="PROSITE" id="PS51462"/>
    </source>
</evidence>
<dbReference type="EMBL" id="BRYB01003967">
    <property type="protein sequence ID" value="GMI23491.1"/>
    <property type="molecule type" value="Genomic_DNA"/>
</dbReference>
<reference evidence="4 5" key="1">
    <citation type="journal article" date="2023" name="Commun. Biol.">
        <title>Genome analysis of Parmales, the sister group of diatoms, reveals the evolutionary specialization of diatoms from phago-mixotrophs to photoautotrophs.</title>
        <authorList>
            <person name="Ban H."/>
            <person name="Sato S."/>
            <person name="Yoshikawa S."/>
            <person name="Yamada K."/>
            <person name="Nakamura Y."/>
            <person name="Ichinomiya M."/>
            <person name="Sato N."/>
            <person name="Blanc-Mathieu R."/>
            <person name="Endo H."/>
            <person name="Kuwata A."/>
            <person name="Ogata H."/>
        </authorList>
    </citation>
    <scope>NUCLEOTIDE SEQUENCE [LARGE SCALE GENOMIC DNA]</scope>
</reference>
<evidence type="ECO:0000313" key="4">
    <source>
        <dbReference type="EMBL" id="GMI23491.1"/>
    </source>
</evidence>
<dbReference type="Gene3D" id="3.90.79.10">
    <property type="entry name" value="Nucleoside Triphosphate Pyrophosphohydrolase"/>
    <property type="match status" value="1"/>
</dbReference>
<evidence type="ECO:0000256" key="2">
    <source>
        <dbReference type="RuleBase" id="RU003476"/>
    </source>
</evidence>
<evidence type="ECO:0000256" key="1">
    <source>
        <dbReference type="ARBA" id="ARBA00022801"/>
    </source>
</evidence>
<comment type="caution">
    <text evidence="4">The sequence shown here is derived from an EMBL/GenBank/DDBJ whole genome shotgun (WGS) entry which is preliminary data.</text>
</comment>
<keyword evidence="1 2" id="KW-0378">Hydrolase</keyword>
<dbReference type="CDD" id="cd04678">
    <property type="entry name" value="NUDIX_MTH2_Nudt15"/>
    <property type="match status" value="1"/>
</dbReference>
<comment type="similarity">
    <text evidence="2">Belongs to the Nudix hydrolase family.</text>
</comment>
<gene>
    <name evidence="4" type="ORF">TeGR_g13974</name>
</gene>
<sequence length="154" mass="16196">MSSNPPVRVGVGALLSSPTSPPSLLAGVRLGSHGAGRLALPGGHLEFGESWAECAAREVLEETGIAVSPGAFETLSVSNDVMRAEGRHYVTIIMAARLPAGAAARNLEPDKCEGWRLCALAELRGMAGERLFGPLRRLVEDEPAKIASFLASHR</sequence>
<dbReference type="SUPFAM" id="SSF55811">
    <property type="entry name" value="Nudix"/>
    <property type="match status" value="1"/>
</dbReference>
<dbReference type="PANTHER" id="PTHR16099">
    <property type="entry name" value="8-OXO-DGTP DIPHOSPHATES NUDT15"/>
    <property type="match status" value="1"/>
</dbReference>
<keyword evidence="5" id="KW-1185">Reference proteome</keyword>
<dbReference type="Proteomes" id="UP001165060">
    <property type="component" value="Unassembled WGS sequence"/>
</dbReference>
<protein>
    <recommendedName>
        <fullName evidence="3">Nudix hydrolase domain-containing protein</fullName>
    </recommendedName>
</protein>
<accession>A0ABQ6MBY3</accession>
<dbReference type="InterPro" id="IPR020476">
    <property type="entry name" value="Nudix_hydrolase"/>
</dbReference>
<dbReference type="InterPro" id="IPR020084">
    <property type="entry name" value="NUDIX_hydrolase_CS"/>
</dbReference>
<dbReference type="PROSITE" id="PS00893">
    <property type="entry name" value="NUDIX_BOX"/>
    <property type="match status" value="1"/>
</dbReference>
<dbReference type="InterPro" id="IPR000086">
    <property type="entry name" value="NUDIX_hydrolase_dom"/>
</dbReference>
<name>A0ABQ6MBY3_9STRA</name>
<organism evidence="4 5">
    <name type="scientific">Tetraparma gracilis</name>
    <dbReference type="NCBI Taxonomy" id="2962635"/>
    <lineage>
        <taxon>Eukaryota</taxon>
        <taxon>Sar</taxon>
        <taxon>Stramenopiles</taxon>
        <taxon>Ochrophyta</taxon>
        <taxon>Bolidophyceae</taxon>
        <taxon>Parmales</taxon>
        <taxon>Triparmaceae</taxon>
        <taxon>Tetraparma</taxon>
    </lineage>
</organism>
<feature type="domain" description="Nudix hydrolase" evidence="3">
    <location>
        <begin position="6"/>
        <end position="140"/>
    </location>
</feature>
<dbReference type="PRINTS" id="PR00502">
    <property type="entry name" value="NUDIXFAMILY"/>
</dbReference>